<gene>
    <name evidence="2" type="ORF">B296_00032453</name>
</gene>
<protein>
    <submittedName>
        <fullName evidence="2">Uncharacterized protein</fullName>
    </submittedName>
</protein>
<proteinExistence type="predicted"/>
<comment type="caution">
    <text evidence="2">The sequence shown here is derived from an EMBL/GenBank/DDBJ whole genome shotgun (WGS) entry which is preliminary data.</text>
</comment>
<organism evidence="2 3">
    <name type="scientific">Ensete ventricosum</name>
    <name type="common">Abyssinian banana</name>
    <name type="synonym">Musa ensete</name>
    <dbReference type="NCBI Taxonomy" id="4639"/>
    <lineage>
        <taxon>Eukaryota</taxon>
        <taxon>Viridiplantae</taxon>
        <taxon>Streptophyta</taxon>
        <taxon>Embryophyta</taxon>
        <taxon>Tracheophyta</taxon>
        <taxon>Spermatophyta</taxon>
        <taxon>Magnoliopsida</taxon>
        <taxon>Liliopsida</taxon>
        <taxon>Zingiberales</taxon>
        <taxon>Musaceae</taxon>
        <taxon>Ensete</taxon>
    </lineage>
</organism>
<feature type="region of interest" description="Disordered" evidence="1">
    <location>
        <begin position="168"/>
        <end position="203"/>
    </location>
</feature>
<evidence type="ECO:0000313" key="2">
    <source>
        <dbReference type="EMBL" id="RRT74352.1"/>
    </source>
</evidence>
<sequence>MKKVSGSWWNSSRQDNTHGRSPVRYLIMRRYDQELLGAPLRTKSTQALQQDGGGHAWELKLSFHRPRETAQRTRVLKQAIERGEEATTSLTGLSYPKAKHRSEMRWTRRRAIVSQRRIYRSRRKGRKCKPTDSRVMGLATPWYRKAGTSVESSIPCSHGRRTLVVKGAEEVENADTNSKYQDKAEGQRSENFIRPVSTGFSSR</sequence>
<dbReference type="EMBL" id="AMZH03002799">
    <property type="protein sequence ID" value="RRT74352.1"/>
    <property type="molecule type" value="Genomic_DNA"/>
</dbReference>
<dbReference type="Proteomes" id="UP000287651">
    <property type="component" value="Unassembled WGS sequence"/>
</dbReference>
<accession>A0A427ADS8</accession>
<evidence type="ECO:0000256" key="1">
    <source>
        <dbReference type="SAM" id="MobiDB-lite"/>
    </source>
</evidence>
<name>A0A427ADS8_ENSVE</name>
<feature type="region of interest" description="Disordered" evidence="1">
    <location>
        <begin position="1"/>
        <end position="20"/>
    </location>
</feature>
<reference evidence="2 3" key="1">
    <citation type="journal article" date="2014" name="Agronomy (Basel)">
        <title>A Draft Genome Sequence for Ensete ventricosum, the Drought-Tolerant Tree Against Hunger.</title>
        <authorList>
            <person name="Harrison J."/>
            <person name="Moore K.A."/>
            <person name="Paszkiewicz K."/>
            <person name="Jones T."/>
            <person name="Grant M."/>
            <person name="Ambacheew D."/>
            <person name="Muzemil S."/>
            <person name="Studholme D.J."/>
        </authorList>
    </citation>
    <scope>NUCLEOTIDE SEQUENCE [LARGE SCALE GENOMIC DNA]</scope>
</reference>
<dbReference type="AlphaFoldDB" id="A0A427ADS8"/>
<evidence type="ECO:0000313" key="3">
    <source>
        <dbReference type="Proteomes" id="UP000287651"/>
    </source>
</evidence>